<gene>
    <name evidence="1" type="ORF">C1J01_00330</name>
</gene>
<evidence type="ECO:0000313" key="2">
    <source>
        <dbReference type="Proteomes" id="UP000249304"/>
    </source>
</evidence>
<dbReference type="PROSITE" id="PS51318">
    <property type="entry name" value="TAT"/>
    <property type="match status" value="1"/>
</dbReference>
<proteinExistence type="predicted"/>
<dbReference type="AlphaFoldDB" id="A0A2W2FG72"/>
<comment type="caution">
    <text evidence="1">The sequence shown here is derived from an EMBL/GenBank/DDBJ whole genome shotgun (WGS) entry which is preliminary data.</text>
</comment>
<protein>
    <recommendedName>
        <fullName evidence="3">LVIVD repeat-containing protein</fullName>
    </recommendedName>
</protein>
<organism evidence="1 2">
    <name type="scientific">Nonomuraea aridisoli</name>
    <dbReference type="NCBI Taxonomy" id="2070368"/>
    <lineage>
        <taxon>Bacteria</taxon>
        <taxon>Bacillati</taxon>
        <taxon>Actinomycetota</taxon>
        <taxon>Actinomycetes</taxon>
        <taxon>Streptosporangiales</taxon>
        <taxon>Streptosporangiaceae</taxon>
        <taxon>Nonomuraea</taxon>
    </lineage>
</organism>
<keyword evidence="2" id="KW-1185">Reference proteome</keyword>
<sequence>MQESRRARRRAGLRGFAVIAAGVILAGLLPTATAAAEPAPTQADPRVGLGAGWHDAQQAASGLKLVGHQDRPEGFYQPDNPGNLAFANSDLAFSGNYAFVGNFHGFNIYDVSTPSQPVLKTSVVCPGGQGDMSVYGNLLFMSVEETRGRLDCGTQGAPGTVNPERFRGVRIFDVSDIAQPVQVAAVQTCRGSHTHSVVTSKNDTENVYVYVSGTAGVRNGQELAGCVNAPATDPNTALWRIEVIKVPLAAPRNAAIVSQPRVFTDPETGAINGLQNTRPAPTHPSGGNWSPQPVTSACHDLTAFPALDLVAGACAGNGILLDTSDPASPVRLDEVSDPNFAYWHSATLSNDGKKVVFTDEWGGGTGARCRDTDEPSWGANAIFDIVDGKMEFRSYYKMPAVQTTTENCVAHNGSLVPVPGRDIMVQGWYQGGVSAFDFTDSANPKEIAFFDRGPISATQLFTGGIWSAYYYNGHVYGSEIARGLDVFELTPTKDLAKAEIAAAATVTYEQFNAQHQPQVTHAPSFEVVRAYQAQAERARTMKKGIAVAVDKLIDSAERMADRRLNKVAAIELRTAAKLLRTSDPAQAAFAKALNDLARELN</sequence>
<reference evidence="1 2" key="1">
    <citation type="submission" date="2018-01" db="EMBL/GenBank/DDBJ databases">
        <title>Draft genome sequence of Nonomuraea sp. KC333.</title>
        <authorList>
            <person name="Sahin N."/>
            <person name="Saygin H."/>
            <person name="Ay H."/>
        </authorList>
    </citation>
    <scope>NUCLEOTIDE SEQUENCE [LARGE SCALE GENOMIC DNA]</scope>
    <source>
        <strain evidence="1 2">KC333</strain>
    </source>
</reference>
<dbReference type="RefSeq" id="WP_111175008.1">
    <property type="nucleotide sequence ID" value="NZ_POUD01000001.1"/>
</dbReference>
<dbReference type="Proteomes" id="UP000249304">
    <property type="component" value="Unassembled WGS sequence"/>
</dbReference>
<dbReference type="EMBL" id="POUD01000001">
    <property type="protein sequence ID" value="PZG23708.1"/>
    <property type="molecule type" value="Genomic_DNA"/>
</dbReference>
<evidence type="ECO:0000313" key="1">
    <source>
        <dbReference type="EMBL" id="PZG23708.1"/>
    </source>
</evidence>
<dbReference type="OrthoDB" id="4300819at2"/>
<name>A0A2W2FG72_9ACTN</name>
<dbReference type="InterPro" id="IPR006311">
    <property type="entry name" value="TAT_signal"/>
</dbReference>
<dbReference type="Pfam" id="PF08309">
    <property type="entry name" value="LVIVD"/>
    <property type="match status" value="1"/>
</dbReference>
<dbReference type="InterPro" id="IPR013211">
    <property type="entry name" value="LVIVD"/>
</dbReference>
<accession>A0A2W2FG72</accession>
<evidence type="ECO:0008006" key="3">
    <source>
        <dbReference type="Google" id="ProtNLM"/>
    </source>
</evidence>